<gene>
    <name evidence="3" type="ORF">ACFQPB_19125</name>
</gene>
<dbReference type="InterPro" id="IPR007712">
    <property type="entry name" value="RelE/ParE_toxin"/>
</dbReference>
<evidence type="ECO:0000256" key="1">
    <source>
        <dbReference type="ARBA" id="ARBA00006226"/>
    </source>
</evidence>
<dbReference type="InterPro" id="IPR051803">
    <property type="entry name" value="TA_system_RelE-like_toxin"/>
</dbReference>
<dbReference type="PANTHER" id="PTHR33755">
    <property type="entry name" value="TOXIN PARE1-RELATED"/>
    <property type="match status" value="1"/>
</dbReference>
<dbReference type="Proteomes" id="UP001596501">
    <property type="component" value="Unassembled WGS sequence"/>
</dbReference>
<dbReference type="InterPro" id="IPR035093">
    <property type="entry name" value="RelE/ParE_toxin_dom_sf"/>
</dbReference>
<evidence type="ECO:0000313" key="4">
    <source>
        <dbReference type="Proteomes" id="UP001596501"/>
    </source>
</evidence>
<accession>A0ABW2QUC6</accession>
<evidence type="ECO:0000256" key="2">
    <source>
        <dbReference type="ARBA" id="ARBA00022649"/>
    </source>
</evidence>
<sequence length="92" mass="10575">MLKVLWLESALEDLSTIAEFIAERDVRAARRLVARLIDDADALAVLPAQYRRGRVAGTHELVSHPNYILVYRYTVDCIEILSVLHARQQYPR</sequence>
<proteinExistence type="inferred from homology"/>
<evidence type="ECO:0000313" key="3">
    <source>
        <dbReference type="EMBL" id="MFC7410978.1"/>
    </source>
</evidence>
<reference evidence="4" key="1">
    <citation type="journal article" date="2019" name="Int. J. Syst. Evol. Microbiol.">
        <title>The Global Catalogue of Microorganisms (GCM) 10K type strain sequencing project: providing services to taxonomists for standard genome sequencing and annotation.</title>
        <authorList>
            <consortium name="The Broad Institute Genomics Platform"/>
            <consortium name="The Broad Institute Genome Sequencing Center for Infectious Disease"/>
            <person name="Wu L."/>
            <person name="Ma J."/>
        </authorList>
    </citation>
    <scope>NUCLEOTIDE SEQUENCE [LARGE SCALE GENOMIC DNA]</scope>
    <source>
        <strain evidence="4">CGMCC 1.12371</strain>
    </source>
</reference>
<protein>
    <submittedName>
        <fullName evidence="3">Type II toxin-antitoxin system RelE/ParE family toxin</fullName>
    </submittedName>
</protein>
<dbReference type="RefSeq" id="WP_382199602.1">
    <property type="nucleotide sequence ID" value="NZ_JBHTCA010000022.1"/>
</dbReference>
<dbReference type="Gene3D" id="3.30.2310.20">
    <property type="entry name" value="RelE-like"/>
    <property type="match status" value="1"/>
</dbReference>
<comment type="caution">
    <text evidence="3">The sequence shown here is derived from an EMBL/GenBank/DDBJ whole genome shotgun (WGS) entry which is preliminary data.</text>
</comment>
<dbReference type="PANTHER" id="PTHR33755:SF6">
    <property type="entry name" value="PLASMID STABILIZATION SYSTEM PROTEIN"/>
    <property type="match status" value="1"/>
</dbReference>
<name>A0ABW2QUC6_9BURK</name>
<organism evidence="3 4">
    <name type="scientific">Hydrogenophaga atypica</name>
    <dbReference type="NCBI Taxonomy" id="249409"/>
    <lineage>
        <taxon>Bacteria</taxon>
        <taxon>Pseudomonadati</taxon>
        <taxon>Pseudomonadota</taxon>
        <taxon>Betaproteobacteria</taxon>
        <taxon>Burkholderiales</taxon>
        <taxon>Comamonadaceae</taxon>
        <taxon>Hydrogenophaga</taxon>
    </lineage>
</organism>
<dbReference type="Pfam" id="PF05016">
    <property type="entry name" value="ParE_toxin"/>
    <property type="match status" value="1"/>
</dbReference>
<comment type="similarity">
    <text evidence="1">Belongs to the RelE toxin family.</text>
</comment>
<keyword evidence="2" id="KW-1277">Toxin-antitoxin system</keyword>
<dbReference type="EMBL" id="JBHTCA010000022">
    <property type="protein sequence ID" value="MFC7410978.1"/>
    <property type="molecule type" value="Genomic_DNA"/>
</dbReference>
<keyword evidence="4" id="KW-1185">Reference proteome</keyword>
<dbReference type="NCBIfam" id="TIGR02385">
    <property type="entry name" value="RelE_StbE"/>
    <property type="match status" value="1"/>
</dbReference>